<comment type="caution">
    <text evidence="3">The sequence shown here is derived from an EMBL/GenBank/DDBJ whole genome shotgun (WGS) entry which is preliminary data.</text>
</comment>
<feature type="transmembrane region" description="Helical" evidence="1">
    <location>
        <begin position="258"/>
        <end position="279"/>
    </location>
</feature>
<dbReference type="PANTHER" id="PTHR22911">
    <property type="entry name" value="ACYL-MALONYL CONDENSING ENZYME-RELATED"/>
    <property type="match status" value="1"/>
</dbReference>
<gene>
    <name evidence="3" type="ORF">DI563_23360</name>
</gene>
<dbReference type="AlphaFoldDB" id="A0A2W5PM61"/>
<reference evidence="3 4" key="1">
    <citation type="submission" date="2017-08" db="EMBL/GenBank/DDBJ databases">
        <title>Infants hospitalized years apart are colonized by the same room-sourced microbial strains.</title>
        <authorList>
            <person name="Brooks B."/>
            <person name="Olm M.R."/>
            <person name="Firek B.A."/>
            <person name="Baker R."/>
            <person name="Thomas B.C."/>
            <person name="Morowitz M.J."/>
            <person name="Banfield J.F."/>
        </authorList>
    </citation>
    <scope>NUCLEOTIDE SEQUENCE [LARGE SCALE GENOMIC DNA]</scope>
    <source>
        <strain evidence="3">S2_005_003_R2_41</strain>
    </source>
</reference>
<dbReference type="InterPro" id="IPR000620">
    <property type="entry name" value="EamA_dom"/>
</dbReference>
<dbReference type="GO" id="GO:0016020">
    <property type="term" value="C:membrane"/>
    <property type="evidence" value="ECO:0007669"/>
    <property type="project" value="InterPro"/>
</dbReference>
<feature type="transmembrane region" description="Helical" evidence="1">
    <location>
        <begin position="236"/>
        <end position="252"/>
    </location>
</feature>
<dbReference type="SUPFAM" id="SSF103481">
    <property type="entry name" value="Multidrug resistance efflux transporter EmrE"/>
    <property type="match status" value="2"/>
</dbReference>
<evidence type="ECO:0000313" key="4">
    <source>
        <dbReference type="Proteomes" id="UP000249135"/>
    </source>
</evidence>
<feature type="transmembrane region" description="Helical" evidence="1">
    <location>
        <begin position="141"/>
        <end position="163"/>
    </location>
</feature>
<evidence type="ECO:0000313" key="3">
    <source>
        <dbReference type="EMBL" id="PZQ66506.1"/>
    </source>
</evidence>
<accession>A0A2W5PM61</accession>
<feature type="domain" description="EamA" evidence="2">
    <location>
        <begin position="145"/>
        <end position="268"/>
    </location>
</feature>
<dbReference type="InterPro" id="IPR037185">
    <property type="entry name" value="EmrE-like"/>
</dbReference>
<feature type="transmembrane region" description="Helical" evidence="1">
    <location>
        <begin position="68"/>
        <end position="87"/>
    </location>
</feature>
<keyword evidence="1" id="KW-1133">Transmembrane helix</keyword>
<organism evidence="3 4">
    <name type="scientific">Variovorax paradoxus</name>
    <dbReference type="NCBI Taxonomy" id="34073"/>
    <lineage>
        <taxon>Bacteria</taxon>
        <taxon>Pseudomonadati</taxon>
        <taxon>Pseudomonadota</taxon>
        <taxon>Betaproteobacteria</taxon>
        <taxon>Burkholderiales</taxon>
        <taxon>Comamonadaceae</taxon>
        <taxon>Variovorax</taxon>
    </lineage>
</organism>
<evidence type="ECO:0000259" key="2">
    <source>
        <dbReference type="Pfam" id="PF00892"/>
    </source>
</evidence>
<name>A0A2W5PM61_VARPD</name>
<feature type="transmembrane region" description="Helical" evidence="1">
    <location>
        <begin position="175"/>
        <end position="195"/>
    </location>
</feature>
<keyword evidence="1" id="KW-0472">Membrane</keyword>
<proteinExistence type="predicted"/>
<feature type="domain" description="EamA" evidence="2">
    <location>
        <begin position="3"/>
        <end position="135"/>
    </location>
</feature>
<protein>
    <submittedName>
        <fullName evidence="3">EamA/RhaT family transporter</fullName>
    </submittedName>
</protein>
<dbReference type="EMBL" id="QFPP01000413">
    <property type="protein sequence ID" value="PZQ66506.1"/>
    <property type="molecule type" value="Genomic_DNA"/>
</dbReference>
<sequence length="291" mass="31340">MLAGIGLTILATAFFAVLDTATKVSTAVVPVVMGIWFRYAFQAATTSALLLPMYGAQLLRTRHPRYHVLRGALLLSSSVFSFLSLRYMPMAEFTATVMVTPLAVTLIASLALKERVSVLRWSLVAGGFAGTLIILRPGGEAFGWVMLLPLGLVISNAWFQVLTSKLAQTENPLTMHFYTGWVGALIAACALPFFWQALPGWQWWALLCLMGLMGTVGHFMLILAYQRAPASTLTPYLYSQIAFAIVGGQLVFGQTPDAVSLAGIGLIAVCGAAGAWLTVRERRVPIAPAES</sequence>
<dbReference type="PANTHER" id="PTHR22911:SF103">
    <property type="entry name" value="BLR2811 PROTEIN"/>
    <property type="match status" value="1"/>
</dbReference>
<dbReference type="Pfam" id="PF00892">
    <property type="entry name" value="EamA"/>
    <property type="match status" value="2"/>
</dbReference>
<feature type="transmembrane region" description="Helical" evidence="1">
    <location>
        <begin position="118"/>
        <end position="135"/>
    </location>
</feature>
<feature type="transmembrane region" description="Helical" evidence="1">
    <location>
        <begin position="93"/>
        <end position="111"/>
    </location>
</feature>
<keyword evidence="1" id="KW-0812">Transmembrane</keyword>
<feature type="transmembrane region" description="Helical" evidence="1">
    <location>
        <begin position="201"/>
        <end position="224"/>
    </location>
</feature>
<evidence type="ECO:0000256" key="1">
    <source>
        <dbReference type="SAM" id="Phobius"/>
    </source>
</evidence>
<dbReference type="Proteomes" id="UP000249135">
    <property type="component" value="Unassembled WGS sequence"/>
</dbReference>